<dbReference type="Gene3D" id="2.60.40.1120">
    <property type="entry name" value="Carboxypeptidase-like, regulatory domain"/>
    <property type="match status" value="1"/>
</dbReference>
<dbReference type="PROSITE" id="PS52016">
    <property type="entry name" value="TONB_DEPENDENT_REC_3"/>
    <property type="match status" value="1"/>
</dbReference>
<evidence type="ECO:0000256" key="9">
    <source>
        <dbReference type="ARBA" id="ARBA00023065"/>
    </source>
</evidence>
<dbReference type="Gene3D" id="2.40.170.20">
    <property type="entry name" value="TonB-dependent receptor, beta-barrel domain"/>
    <property type="match status" value="1"/>
</dbReference>
<dbReference type="Pfam" id="PF07715">
    <property type="entry name" value="Plug"/>
    <property type="match status" value="1"/>
</dbReference>
<dbReference type="RefSeq" id="WP_112782918.1">
    <property type="nucleotide sequence ID" value="NZ_CP030041.1"/>
</dbReference>
<organism evidence="18 19">
    <name type="scientific">Echinicola strongylocentroti</name>
    <dbReference type="NCBI Taxonomy" id="1795355"/>
    <lineage>
        <taxon>Bacteria</taxon>
        <taxon>Pseudomonadati</taxon>
        <taxon>Bacteroidota</taxon>
        <taxon>Cytophagia</taxon>
        <taxon>Cytophagales</taxon>
        <taxon>Cyclobacteriaceae</taxon>
        <taxon>Echinicola</taxon>
    </lineage>
</organism>
<dbReference type="KEGG" id="est:DN752_04890"/>
<dbReference type="InterPro" id="IPR039426">
    <property type="entry name" value="TonB-dep_rcpt-like"/>
</dbReference>
<dbReference type="Proteomes" id="UP000248688">
    <property type="component" value="Chromosome"/>
</dbReference>
<keyword evidence="5" id="KW-0410">Iron transport</keyword>
<comment type="similarity">
    <text evidence="2 14 15">Belongs to the TonB-dependent receptor family.</text>
</comment>
<dbReference type="CDD" id="cd01347">
    <property type="entry name" value="ligand_gated_channel"/>
    <property type="match status" value="1"/>
</dbReference>
<keyword evidence="4 14" id="KW-1134">Transmembrane beta strand</keyword>
<dbReference type="NCBIfam" id="TIGR01783">
    <property type="entry name" value="TonB-siderophor"/>
    <property type="match status" value="1"/>
</dbReference>
<dbReference type="SUPFAM" id="SSF56935">
    <property type="entry name" value="Porins"/>
    <property type="match status" value="1"/>
</dbReference>
<keyword evidence="7" id="KW-0732">Signal</keyword>
<evidence type="ECO:0000256" key="11">
    <source>
        <dbReference type="ARBA" id="ARBA00023136"/>
    </source>
</evidence>
<evidence type="ECO:0000256" key="3">
    <source>
        <dbReference type="ARBA" id="ARBA00022448"/>
    </source>
</evidence>
<keyword evidence="19" id="KW-1185">Reference proteome</keyword>
<evidence type="ECO:0000313" key="19">
    <source>
        <dbReference type="Proteomes" id="UP000248688"/>
    </source>
</evidence>
<dbReference type="InterPro" id="IPR000531">
    <property type="entry name" value="Beta-barrel_TonB"/>
</dbReference>
<keyword evidence="13 14" id="KW-0998">Cell outer membrane</keyword>
<dbReference type="PANTHER" id="PTHR32552">
    <property type="entry name" value="FERRICHROME IRON RECEPTOR-RELATED"/>
    <property type="match status" value="1"/>
</dbReference>
<dbReference type="AlphaFoldDB" id="A0A2Z4IGA5"/>
<feature type="domain" description="TonB-dependent receptor-like beta-barrel" evidence="16">
    <location>
        <begin position="318"/>
        <end position="766"/>
    </location>
</feature>
<dbReference type="GO" id="GO:0015891">
    <property type="term" value="P:siderophore transport"/>
    <property type="evidence" value="ECO:0007669"/>
    <property type="project" value="InterPro"/>
</dbReference>
<evidence type="ECO:0000259" key="16">
    <source>
        <dbReference type="Pfam" id="PF00593"/>
    </source>
</evidence>
<evidence type="ECO:0000256" key="7">
    <source>
        <dbReference type="ARBA" id="ARBA00022729"/>
    </source>
</evidence>
<keyword evidence="11 14" id="KW-0472">Membrane</keyword>
<evidence type="ECO:0000256" key="8">
    <source>
        <dbReference type="ARBA" id="ARBA00023004"/>
    </source>
</evidence>
<evidence type="ECO:0000256" key="4">
    <source>
        <dbReference type="ARBA" id="ARBA00022452"/>
    </source>
</evidence>
<dbReference type="InterPro" id="IPR013784">
    <property type="entry name" value="Carb-bd-like_fold"/>
</dbReference>
<name>A0A2Z4IGA5_9BACT</name>
<evidence type="ECO:0000256" key="13">
    <source>
        <dbReference type="ARBA" id="ARBA00023237"/>
    </source>
</evidence>
<dbReference type="GO" id="GO:0015344">
    <property type="term" value="F:siderophore uptake transmembrane transporter activity"/>
    <property type="evidence" value="ECO:0007669"/>
    <property type="project" value="TreeGrafter"/>
</dbReference>
<dbReference type="Gene3D" id="2.170.130.10">
    <property type="entry name" value="TonB-dependent receptor, plug domain"/>
    <property type="match status" value="1"/>
</dbReference>
<keyword evidence="10 15" id="KW-0798">TonB box</keyword>
<keyword evidence="8" id="KW-0408">Iron</keyword>
<accession>A0A2Z4IGA5</accession>
<dbReference type="GO" id="GO:0030246">
    <property type="term" value="F:carbohydrate binding"/>
    <property type="evidence" value="ECO:0007669"/>
    <property type="project" value="InterPro"/>
</dbReference>
<dbReference type="SUPFAM" id="SSF49452">
    <property type="entry name" value="Starch-binding domain-like"/>
    <property type="match status" value="1"/>
</dbReference>
<sequence length="795" mass="88948">MKQTLSPIYLRQHVQRVMVFITTLLLTFSVQSAYSQTGSISGKVTTSDGNPAEFSTVSLEGKQYTLVDHEGNYVFTQLPSGEYTIEVSFVGLEPKKKTVHLNEGDKIAIDFELPASSNTLNEFMVVGDKYSITSRKESPYVARLPIKNLENPQVYSVVDIELINEQMALTLEESFRNVPGAAPAKTGAGMPAFFSRGFQTSDNLRNGLATSLKTGIDLAMVERVETIKGPSSTLFGSSMVSFGGLVNYVTKKPYDHFGGEVSYLQGSWDLSRLTADINAPLDQEKNLLFRLNTAFQKENNFQDQGHGTTLVLAPSLSYQINDRLTVRLDADVQQYKGTANTAWAVNSGVTLNSYDQLPIAYERSLIDDSFVGKQLSSNVFLQAEYKLSENWTSTTNYAYANGEYNDLLYNNQYWISNTEVRRAIGVFSPDKTGRKQFQQNFTGDFKIGSVRNRLVIGLDYIDQFRNMKYSYVWLDTVNVMETTPDIRLQSLENTLGDMDTPARLSKQRSYGAYFSDVVNLSDRLIAMISLRADRFANKGTYYPLTQQTSGSYYQTAFSPKFGLVYQPVKEKVALFANYMNGFKNVGNAAQPDGTVSVFKPQQANQLEGGVKLDLLNNKLNATISYYDIQVSNSTRAETREDGLTYTVQDGTQQSRGVEVEVIGNPFPGFNFVTGYGYNDNEYINAAENIEGKRALGTPEHVANAWLSYSLINGHLKGLGFGAGVIYVSDVFFNDTNTFTLPSYTVLDASIFYNQPKYRISIKANNLTDEHYWISDGYYVRPQKPAHFLTSFTFKF</sequence>
<dbReference type="GO" id="GO:0038023">
    <property type="term" value="F:signaling receptor activity"/>
    <property type="evidence" value="ECO:0007669"/>
    <property type="project" value="InterPro"/>
</dbReference>
<dbReference type="InterPro" id="IPR012910">
    <property type="entry name" value="Plug_dom"/>
</dbReference>
<dbReference type="EMBL" id="CP030041">
    <property type="protein sequence ID" value="AWW29518.1"/>
    <property type="molecule type" value="Genomic_DNA"/>
</dbReference>
<keyword evidence="3 14" id="KW-0813">Transport</keyword>
<protein>
    <submittedName>
        <fullName evidence="18">TonB-dependent siderophore receptor</fullName>
    </submittedName>
</protein>
<dbReference type="InterPro" id="IPR010105">
    <property type="entry name" value="TonB_sidphr_rcpt"/>
</dbReference>
<evidence type="ECO:0000256" key="1">
    <source>
        <dbReference type="ARBA" id="ARBA00004571"/>
    </source>
</evidence>
<feature type="domain" description="TonB-dependent receptor plug" evidence="17">
    <location>
        <begin position="149"/>
        <end position="238"/>
    </location>
</feature>
<evidence type="ECO:0000256" key="2">
    <source>
        <dbReference type="ARBA" id="ARBA00009810"/>
    </source>
</evidence>
<comment type="subcellular location">
    <subcellularLocation>
        <location evidence="1 14">Cell outer membrane</location>
        <topology evidence="1 14">Multi-pass membrane protein</topology>
    </subcellularLocation>
</comment>
<dbReference type="Pfam" id="PF13715">
    <property type="entry name" value="CarbopepD_reg_2"/>
    <property type="match status" value="1"/>
</dbReference>
<evidence type="ECO:0000259" key="17">
    <source>
        <dbReference type="Pfam" id="PF07715"/>
    </source>
</evidence>
<keyword evidence="9" id="KW-0406">Ion transport</keyword>
<dbReference type="OrthoDB" id="9758472at2"/>
<reference evidence="18 19" key="1">
    <citation type="submission" date="2018-06" db="EMBL/GenBank/DDBJ databases">
        <title>Echinicola strongylocentroti sp. nov., isolated from a sea urchin Strongylocentrotus intermedius.</title>
        <authorList>
            <person name="Bae S.S."/>
        </authorList>
    </citation>
    <scope>NUCLEOTIDE SEQUENCE [LARGE SCALE GENOMIC DNA]</scope>
    <source>
        <strain evidence="18 19">MEBiC08714</strain>
    </source>
</reference>
<gene>
    <name evidence="18" type="ORF">DN752_04890</name>
</gene>
<dbReference type="PANTHER" id="PTHR32552:SF68">
    <property type="entry name" value="FERRICHROME OUTER MEMBRANE TRANSPORTER_PHAGE RECEPTOR"/>
    <property type="match status" value="1"/>
</dbReference>
<dbReference type="GO" id="GO:0009279">
    <property type="term" value="C:cell outer membrane"/>
    <property type="evidence" value="ECO:0007669"/>
    <property type="project" value="UniProtKB-SubCell"/>
</dbReference>
<keyword evidence="12 18" id="KW-0675">Receptor</keyword>
<keyword evidence="6 14" id="KW-0812">Transmembrane</keyword>
<evidence type="ECO:0000256" key="10">
    <source>
        <dbReference type="ARBA" id="ARBA00023077"/>
    </source>
</evidence>
<evidence type="ECO:0000256" key="6">
    <source>
        <dbReference type="ARBA" id="ARBA00022692"/>
    </source>
</evidence>
<dbReference type="InterPro" id="IPR037066">
    <property type="entry name" value="Plug_dom_sf"/>
</dbReference>
<proteinExistence type="inferred from homology"/>
<evidence type="ECO:0000256" key="14">
    <source>
        <dbReference type="PROSITE-ProRule" id="PRU01360"/>
    </source>
</evidence>
<evidence type="ECO:0000256" key="15">
    <source>
        <dbReference type="RuleBase" id="RU003357"/>
    </source>
</evidence>
<evidence type="ECO:0000313" key="18">
    <source>
        <dbReference type="EMBL" id="AWW29518.1"/>
    </source>
</evidence>
<dbReference type="Pfam" id="PF00593">
    <property type="entry name" value="TonB_dep_Rec_b-barrel"/>
    <property type="match status" value="1"/>
</dbReference>
<evidence type="ECO:0000256" key="12">
    <source>
        <dbReference type="ARBA" id="ARBA00023170"/>
    </source>
</evidence>
<dbReference type="InterPro" id="IPR036942">
    <property type="entry name" value="Beta-barrel_TonB_sf"/>
</dbReference>
<evidence type="ECO:0000256" key="5">
    <source>
        <dbReference type="ARBA" id="ARBA00022496"/>
    </source>
</evidence>